<dbReference type="GeneID" id="40526232"/>
<feature type="non-terminal residue" evidence="14">
    <location>
        <position position="1"/>
    </location>
</feature>
<keyword evidence="15" id="KW-1185">Reference proteome</keyword>
<dbReference type="GO" id="GO:0003968">
    <property type="term" value="F:RNA-directed RNA polymerase activity"/>
    <property type="evidence" value="ECO:0007669"/>
    <property type="project" value="UniProtKB-KW"/>
</dbReference>
<keyword evidence="9" id="KW-0693">Viral RNA replication</keyword>
<evidence type="ECO:0000256" key="2">
    <source>
        <dbReference type="ARBA" id="ARBA00006064"/>
    </source>
</evidence>
<evidence type="ECO:0000256" key="12">
    <source>
        <dbReference type="SAM" id="MobiDB-lite"/>
    </source>
</evidence>
<organism evidence="14 15">
    <name type="scientific">Tulip mosaic virus</name>
    <dbReference type="NCBI Taxonomy" id="35284"/>
    <lineage>
        <taxon>Viruses</taxon>
        <taxon>Riboviria</taxon>
        <taxon>Orthornavirae</taxon>
        <taxon>Pisuviricota</taxon>
        <taxon>Stelpaviricetes</taxon>
        <taxon>Patatavirales</taxon>
        <taxon>Potyviridae</taxon>
        <taxon>Potyvirus</taxon>
        <taxon>Potyvirus tulipatessellati</taxon>
    </lineage>
</organism>
<evidence type="ECO:0000256" key="4">
    <source>
        <dbReference type="ARBA" id="ARBA00022484"/>
    </source>
</evidence>
<dbReference type="InterPro" id="IPR001205">
    <property type="entry name" value="RNA-dir_pol_C"/>
</dbReference>
<evidence type="ECO:0000256" key="7">
    <source>
        <dbReference type="ARBA" id="ARBA00022695"/>
    </source>
</evidence>
<dbReference type="Pfam" id="PF00680">
    <property type="entry name" value="RdRP_1"/>
    <property type="match status" value="1"/>
</dbReference>
<keyword evidence="5 14" id="KW-0167">Capsid protein</keyword>
<evidence type="ECO:0000256" key="5">
    <source>
        <dbReference type="ARBA" id="ARBA00022561"/>
    </source>
</evidence>
<feature type="region of interest" description="Disordered" evidence="12">
    <location>
        <begin position="160"/>
        <end position="186"/>
    </location>
</feature>
<evidence type="ECO:0000313" key="14">
    <source>
        <dbReference type="EMBL" id="CAA45178.1"/>
    </source>
</evidence>
<comment type="subcellular location">
    <subcellularLocation>
        <location evidence="1">Virion</location>
    </subcellularLocation>
</comment>
<dbReference type="InterPro" id="IPR043502">
    <property type="entry name" value="DNA/RNA_pol_sf"/>
</dbReference>
<dbReference type="RefSeq" id="YP_009666044.1">
    <property type="nucleotide sequence ID" value="NC_043425.1"/>
</dbReference>
<dbReference type="GO" id="GO:0003723">
    <property type="term" value="F:RNA binding"/>
    <property type="evidence" value="ECO:0007669"/>
    <property type="project" value="InterPro"/>
</dbReference>
<evidence type="ECO:0000256" key="11">
    <source>
        <dbReference type="RuleBase" id="RU003351"/>
    </source>
</evidence>
<dbReference type="SUPFAM" id="SSF56672">
    <property type="entry name" value="DNA/RNA polymerases"/>
    <property type="match status" value="1"/>
</dbReference>
<comment type="function">
    <text evidence="10">Involved in aphid transmission, cell-to-cell and systemis movement, encapsidation of the viral RNA and in the regulation of viral RNA amplification.</text>
</comment>
<evidence type="ECO:0000256" key="9">
    <source>
        <dbReference type="ARBA" id="ARBA00022953"/>
    </source>
</evidence>
<comment type="similarity">
    <text evidence="2 11">Belongs to the potyviridae genome polyprotein family.</text>
</comment>
<evidence type="ECO:0000313" key="15">
    <source>
        <dbReference type="Proteomes" id="UP000241951"/>
    </source>
</evidence>
<evidence type="ECO:0000256" key="10">
    <source>
        <dbReference type="ARBA" id="ARBA00029405"/>
    </source>
</evidence>
<accession>Q88600</accession>
<name>Q88600_9POTV</name>
<evidence type="ECO:0000256" key="8">
    <source>
        <dbReference type="ARBA" id="ARBA00022844"/>
    </source>
</evidence>
<keyword evidence="8" id="KW-0946">Virion</keyword>
<evidence type="ECO:0000259" key="13">
    <source>
        <dbReference type="Pfam" id="PF00680"/>
    </source>
</evidence>
<reference evidence="14 15" key="1">
    <citation type="journal article" date="1994" name="Virus Genes">
        <title>Nucleotide sequence of the coat protein coding region of tulip mosaic virus RNA.</title>
        <authorList>
            <person name="Oshira K."/>
            <person name="Namba S."/>
            <person name="Miyagawa M."/>
            <person name="Kusumi T."/>
            <person name="Tsuchizaki T."/>
        </authorList>
    </citation>
    <scope>NUCLEOTIDE SEQUENCE [LARGE SCALE GENOMIC DNA]</scope>
</reference>
<dbReference type="KEGG" id="vg:40526232"/>
<evidence type="ECO:0000256" key="6">
    <source>
        <dbReference type="ARBA" id="ARBA00022679"/>
    </source>
</evidence>
<evidence type="ECO:0000256" key="1">
    <source>
        <dbReference type="ARBA" id="ARBA00004328"/>
    </source>
</evidence>
<dbReference type="Proteomes" id="UP000241951">
    <property type="component" value="Segment"/>
</dbReference>
<protein>
    <recommendedName>
        <fullName evidence="3">Genome polyprotein</fullName>
    </recommendedName>
</protein>
<dbReference type="GO" id="GO:0019028">
    <property type="term" value="C:viral capsid"/>
    <property type="evidence" value="ECO:0007669"/>
    <property type="project" value="UniProtKB-KW"/>
</dbReference>
<sequence length="418" mass="47838">ALSNTFEQLGLNYNFDSRTTKKEDLWFMSHKGLERDGIYIPKLEPERIVSILEWDRSIEPVHRLEAICASMIEAWGYTELLHEIRRFYYWVLNQAPYTELSKEGKAPYLSEVALTALYMGKESESIEIEKYIHQIDNWCDHDDIESVQFQADETINAGRRDVASTSGSKSVATPAAESSQKDKDVDAGTTATFEIPRLKAISSKLVLPKFRGKKIVNLEHLLNYNPEQVDLSNTRSTHKQFDAWFEGVKADYELDDAQMGVVCNGLMVWCIENGTSPNINGMWVMMDGESQVEYPIRPIIEHAKPTLRQIMAHFSSLAEAYIEKRNYERPYMPRYGLQRNLTDMSLARYAFDFYEMTSKTSNRAREAHIQMKAAALRNSNSKLFGLDGNVGTQGEDTERHTTDDVNRNMHTLMGARGI</sequence>
<dbReference type="Pfam" id="PF00767">
    <property type="entry name" value="Poty_coat"/>
    <property type="match status" value="1"/>
</dbReference>
<keyword evidence="7" id="KW-0548">Nucleotidyltransferase</keyword>
<proteinExistence type="inferred from homology"/>
<feature type="domain" description="RNA-directed RNA polymerase C-terminal" evidence="13">
    <location>
        <begin position="2"/>
        <end position="90"/>
    </location>
</feature>
<dbReference type="InterPro" id="IPR001592">
    <property type="entry name" value="Poty_coat"/>
</dbReference>
<dbReference type="GO" id="GO:0006351">
    <property type="term" value="P:DNA-templated transcription"/>
    <property type="evidence" value="ECO:0007669"/>
    <property type="project" value="InterPro"/>
</dbReference>
<dbReference type="EMBL" id="X63630">
    <property type="protein sequence ID" value="CAA45178.1"/>
    <property type="molecule type" value="Genomic_RNA"/>
</dbReference>
<keyword evidence="6" id="KW-0808">Transferase</keyword>
<evidence type="ECO:0000256" key="3">
    <source>
        <dbReference type="ARBA" id="ARBA00020107"/>
    </source>
</evidence>
<keyword evidence="4" id="KW-0696">RNA-directed RNA polymerase</keyword>